<name>A0A6J4RD88_9ACTN</name>
<dbReference type="AlphaFoldDB" id="A0A6J4RD88"/>
<evidence type="ECO:0000256" key="1">
    <source>
        <dbReference type="SAM" id="MobiDB-lite"/>
    </source>
</evidence>
<feature type="region of interest" description="Disordered" evidence="1">
    <location>
        <begin position="1"/>
        <end position="60"/>
    </location>
</feature>
<proteinExistence type="predicted"/>
<gene>
    <name evidence="2" type="ORF">AVDCRST_MAG58-4195</name>
</gene>
<feature type="region of interest" description="Disordered" evidence="1">
    <location>
        <begin position="82"/>
        <end position="101"/>
    </location>
</feature>
<sequence length="219" mass="24737">MSRRRSRVSPRSDLDRIGGSRQRLLGASPPRTSRRAHRPNERTSQVPPRRRCTRRPAAEHARVEADLREVVIAQRNLSEPERTVVSGRLPHPGRATAQGTEHGVPVACGVESVPKHASRAESRGTPQEIYAGGAVISRFEREIGVGVQERFGGFFITVAPLGRRAQWIARRCSMRLEVATRAFDPEHLRQEQVLPYVTDLRVMDVGHRYRILREHSRPS</sequence>
<evidence type="ECO:0000313" key="2">
    <source>
        <dbReference type="EMBL" id="CAA9470856.1"/>
    </source>
</evidence>
<organism evidence="2">
    <name type="scientific">uncultured Rubrobacteraceae bacterium</name>
    <dbReference type="NCBI Taxonomy" id="349277"/>
    <lineage>
        <taxon>Bacteria</taxon>
        <taxon>Bacillati</taxon>
        <taxon>Actinomycetota</taxon>
        <taxon>Rubrobacteria</taxon>
        <taxon>Rubrobacterales</taxon>
        <taxon>Rubrobacteraceae</taxon>
        <taxon>environmental samples</taxon>
    </lineage>
</organism>
<reference evidence="2" key="1">
    <citation type="submission" date="2020-02" db="EMBL/GenBank/DDBJ databases">
        <authorList>
            <person name="Meier V. D."/>
        </authorList>
    </citation>
    <scope>NUCLEOTIDE SEQUENCE</scope>
    <source>
        <strain evidence="2">AVDCRST_MAG58</strain>
    </source>
</reference>
<dbReference type="EMBL" id="CADCVF010000081">
    <property type="protein sequence ID" value="CAA9470856.1"/>
    <property type="molecule type" value="Genomic_DNA"/>
</dbReference>
<accession>A0A6J4RD88</accession>
<protein>
    <submittedName>
        <fullName evidence="2">Uncharacterized protein</fullName>
    </submittedName>
</protein>